<evidence type="ECO:0000256" key="6">
    <source>
        <dbReference type="ARBA" id="ARBA00022771"/>
    </source>
</evidence>
<dbReference type="PROSITE" id="PS50089">
    <property type="entry name" value="ZF_RING_2"/>
    <property type="match status" value="1"/>
</dbReference>
<evidence type="ECO:0000256" key="7">
    <source>
        <dbReference type="ARBA" id="ARBA00022833"/>
    </source>
</evidence>
<feature type="non-terminal residue" evidence="11">
    <location>
        <position position="162"/>
    </location>
</feature>
<sequence length="162" mass="18386">ENEDEDCVICMDTVKDPYPLKCGNMFCKECILKQFEFKKVCPMCGHVCGSIEGNQPTGKMIVSKESGNCHGYWNCGSILMRYEFPDGKQQEGHPNPGTSYRGIRRTGYLPDNAAGKTICRMMKIAFKRKLVFTIRNSRTTGREGVITWNDIHHKTDPKPNTK</sequence>
<comment type="catalytic activity">
    <reaction evidence="1 9">
        <text>S-ubiquitinyl-[E2 ubiquitin-conjugating enzyme]-L-cysteine + [acceptor protein]-L-lysine = [E2 ubiquitin-conjugating enzyme]-L-cysteine + N(6)-ubiquitinyl-[acceptor protein]-L-lysine.</text>
        <dbReference type="EC" id="2.3.2.27"/>
    </reaction>
</comment>
<keyword evidence="7 9" id="KW-0862">Zinc</keyword>
<keyword evidence="4 9" id="KW-0808">Transferase</keyword>
<dbReference type="Pfam" id="PF18102">
    <property type="entry name" value="DTC"/>
    <property type="match status" value="1"/>
</dbReference>
<dbReference type="Proteomes" id="UP001164746">
    <property type="component" value="Chromosome 12"/>
</dbReference>
<keyword evidence="5 9" id="KW-0479">Metal-binding</keyword>
<keyword evidence="6 8" id="KW-0863">Zinc-finger</keyword>
<accession>A0ABY7FGG5</accession>
<dbReference type="Gene3D" id="3.30.40.10">
    <property type="entry name" value="Zinc/RING finger domain, C3HC4 (zinc finger)"/>
    <property type="match status" value="1"/>
</dbReference>
<feature type="domain" description="RING-type" evidence="10">
    <location>
        <begin position="7"/>
        <end position="44"/>
    </location>
</feature>
<proteinExistence type="inferred from homology"/>
<evidence type="ECO:0000256" key="5">
    <source>
        <dbReference type="ARBA" id="ARBA00022723"/>
    </source>
</evidence>
<dbReference type="SMART" id="SM00184">
    <property type="entry name" value="RING"/>
    <property type="match status" value="1"/>
</dbReference>
<name>A0ABY7FGG5_MYAAR</name>
<dbReference type="InterPro" id="IPR001841">
    <property type="entry name" value="Znf_RING"/>
</dbReference>
<keyword evidence="12" id="KW-1185">Reference proteome</keyword>
<dbReference type="SUPFAM" id="SSF57850">
    <property type="entry name" value="RING/U-box"/>
    <property type="match status" value="1"/>
</dbReference>
<keyword evidence="9" id="KW-0963">Cytoplasm</keyword>
<evidence type="ECO:0000256" key="4">
    <source>
        <dbReference type="ARBA" id="ARBA00022679"/>
    </source>
</evidence>
<comment type="similarity">
    <text evidence="3 9">Belongs to the Deltex family.</text>
</comment>
<evidence type="ECO:0000313" key="11">
    <source>
        <dbReference type="EMBL" id="WAR21268.1"/>
    </source>
</evidence>
<evidence type="ECO:0000256" key="8">
    <source>
        <dbReference type="PROSITE-ProRule" id="PRU00175"/>
    </source>
</evidence>
<evidence type="ECO:0000259" key="10">
    <source>
        <dbReference type="PROSITE" id="PS50089"/>
    </source>
</evidence>
<dbReference type="InterPro" id="IPR013083">
    <property type="entry name" value="Znf_RING/FYVE/PHD"/>
</dbReference>
<comment type="subcellular location">
    <subcellularLocation>
        <location evidence="9">Cytoplasm</location>
    </subcellularLocation>
</comment>
<dbReference type="InterPro" id="IPR039398">
    <property type="entry name" value="Deltex_fam"/>
</dbReference>
<evidence type="ECO:0000256" key="3">
    <source>
        <dbReference type="ARBA" id="ARBA00009413"/>
    </source>
</evidence>
<protein>
    <recommendedName>
        <fullName evidence="9">E3 ubiquitin-protein ligase</fullName>
        <ecNumber evidence="9">2.3.2.27</ecNumber>
    </recommendedName>
</protein>
<gene>
    <name evidence="11" type="ORF">MAR_015242</name>
</gene>
<organism evidence="11 12">
    <name type="scientific">Mya arenaria</name>
    <name type="common">Soft-shell clam</name>
    <dbReference type="NCBI Taxonomy" id="6604"/>
    <lineage>
        <taxon>Eukaryota</taxon>
        <taxon>Metazoa</taxon>
        <taxon>Spiralia</taxon>
        <taxon>Lophotrochozoa</taxon>
        <taxon>Mollusca</taxon>
        <taxon>Bivalvia</taxon>
        <taxon>Autobranchia</taxon>
        <taxon>Heteroconchia</taxon>
        <taxon>Euheterodonta</taxon>
        <taxon>Imparidentia</taxon>
        <taxon>Neoheterodontei</taxon>
        <taxon>Myida</taxon>
        <taxon>Myoidea</taxon>
        <taxon>Myidae</taxon>
        <taxon>Mya</taxon>
    </lineage>
</organism>
<dbReference type="EMBL" id="CP111023">
    <property type="protein sequence ID" value="WAR21268.1"/>
    <property type="molecule type" value="Genomic_DNA"/>
</dbReference>
<dbReference type="PANTHER" id="PTHR12622">
    <property type="entry name" value="DELTEX-RELATED"/>
    <property type="match status" value="1"/>
</dbReference>
<dbReference type="InterPro" id="IPR039399">
    <property type="entry name" value="Deltex_C_sf"/>
</dbReference>
<dbReference type="Pfam" id="PF13923">
    <property type="entry name" value="zf-C3HC4_2"/>
    <property type="match status" value="1"/>
</dbReference>
<evidence type="ECO:0000313" key="12">
    <source>
        <dbReference type="Proteomes" id="UP001164746"/>
    </source>
</evidence>
<dbReference type="InterPro" id="IPR039396">
    <property type="entry name" value="Deltex_C"/>
</dbReference>
<evidence type="ECO:0000256" key="2">
    <source>
        <dbReference type="ARBA" id="ARBA00004906"/>
    </source>
</evidence>
<dbReference type="Gene3D" id="3.30.390.130">
    <property type="match status" value="1"/>
</dbReference>
<evidence type="ECO:0000256" key="1">
    <source>
        <dbReference type="ARBA" id="ARBA00000900"/>
    </source>
</evidence>
<dbReference type="EC" id="2.3.2.27" evidence="9"/>
<reference evidence="11" key="1">
    <citation type="submission" date="2022-11" db="EMBL/GenBank/DDBJ databases">
        <title>Centuries of genome instability and evolution in soft-shell clam transmissible cancer (bioRxiv).</title>
        <authorList>
            <person name="Hart S.F.M."/>
            <person name="Yonemitsu M.A."/>
            <person name="Giersch R.M."/>
            <person name="Beal B.F."/>
            <person name="Arriagada G."/>
            <person name="Davis B.W."/>
            <person name="Ostrander E.A."/>
            <person name="Goff S.P."/>
            <person name="Metzger M.J."/>
        </authorList>
    </citation>
    <scope>NUCLEOTIDE SEQUENCE</scope>
    <source>
        <strain evidence="11">MELC-2E11</strain>
        <tissue evidence="11">Siphon/mantle</tissue>
    </source>
</reference>
<comment type="pathway">
    <text evidence="2 9">Protein modification; protein ubiquitination.</text>
</comment>
<evidence type="ECO:0000256" key="9">
    <source>
        <dbReference type="RuleBase" id="RU367105"/>
    </source>
</evidence>